<protein>
    <recommendedName>
        <fullName evidence="2">Alpha-L-rhamnosidase C-terminal domain-containing protein</fullName>
    </recommendedName>
</protein>
<gene>
    <name evidence="3" type="ORF">GCM10011386_34520</name>
</gene>
<dbReference type="InterPro" id="IPR008928">
    <property type="entry name" value="6-hairpin_glycosidase_sf"/>
</dbReference>
<name>A0ABQ1MIG9_9SPHI</name>
<dbReference type="InterPro" id="IPR035398">
    <property type="entry name" value="Bac_rhamnosid_C"/>
</dbReference>
<feature type="region of interest" description="Disordered" evidence="1">
    <location>
        <begin position="1"/>
        <end position="20"/>
    </location>
</feature>
<comment type="caution">
    <text evidence="3">The sequence shown here is derived from an EMBL/GenBank/DDBJ whole genome shotgun (WGS) entry which is preliminary data.</text>
</comment>
<sequence>MPSVSVGKQDSTHTKPYLPDHPGIAPYPVVSGGAFTGKPVSASPDPLVSYVWTRESEELQVYHLKPVKVSTETAPSFANAESALTDDCFIKVNGEGSIRFDFGVESAAWIEFDSPDLSGEVQMSVSEYNQPAVVNSGPQSPHKTGVPVKHGNTYRLELNAELYEGVRFGWIHVTRFDKPWHIKNIRLVCQTKPVNYAGHFESSDTLLNRIWYTGAYAVKLNLLKDHMGAILVDRGDRHSWTGDAHISQGVSMVAFGNYDMVKHNLQRTSVDNNSIESYSLLWIHSLLDYYYYSGDEAFLRSHLATLKRKIDHAAQVTVDEINLGFYGWDERLGAGFETPNNPENRHAYRLLYVQTCVALSKALATLGEKGLSADYRQLADAKLQEIRKDPSWFGAIGLHAAAEAVNGGYLTEDESKALVNKHFLDTANIISFSPFNQYFIIRALANSGLHQEALVAINRTWGGQLRLGATTFWECFRPEWANVIQPNDPVPNGQHGYTSLCHPWSSGATRWLSEEILGIKPVSPGFKRFQVIPHLSNTLGAVRGDVPTPLGTIQFDIDVNQGVAHLQSPSGSLATVGIPKMGKQIRRISVNKQDVYPNRDGQDPSYANPTEDDGFVYLPDLPPGTYRIAMEYGGRGTKHPSPDLKKRIDNAVRLVSVDSTTTTDWMAHYGQDGYLLFDHPDTAVNVGTLPGYIEKIAWKSEGTGAPRLGNWQMKDGRSLAILATQNPMACYQTYYIDIMAQPEKAYQVTLRTAELGTNGKFVIDLFDQRTKNLIHPTVLVKTSGKARYYTFAAKGPVRIRLSHLEGEDAGISGIFFQ</sequence>
<proteinExistence type="predicted"/>
<dbReference type="EMBL" id="BMIK01000014">
    <property type="protein sequence ID" value="GGC39536.1"/>
    <property type="molecule type" value="Genomic_DNA"/>
</dbReference>
<dbReference type="PANTHER" id="PTHR34987:SF4">
    <property type="entry name" value="ALPHA-L-RHAMNOSIDASE C-TERMINAL DOMAIN-CONTAINING PROTEIN"/>
    <property type="match status" value="1"/>
</dbReference>
<dbReference type="Gene3D" id="2.60.420.10">
    <property type="entry name" value="Maltose phosphorylase, domain 3"/>
    <property type="match status" value="1"/>
</dbReference>
<dbReference type="SUPFAM" id="SSF48208">
    <property type="entry name" value="Six-hairpin glycosidases"/>
    <property type="match status" value="1"/>
</dbReference>
<dbReference type="PANTHER" id="PTHR34987">
    <property type="entry name" value="C, PUTATIVE (AFU_ORTHOLOGUE AFUA_3G02880)-RELATED"/>
    <property type="match status" value="1"/>
</dbReference>
<evidence type="ECO:0000259" key="2">
    <source>
        <dbReference type="Pfam" id="PF17390"/>
    </source>
</evidence>
<evidence type="ECO:0000313" key="4">
    <source>
        <dbReference type="Proteomes" id="UP000597338"/>
    </source>
</evidence>
<dbReference type="Proteomes" id="UP000597338">
    <property type="component" value="Unassembled WGS sequence"/>
</dbReference>
<organism evidence="3 4">
    <name type="scientific">Parapedobacter defluvii</name>
    <dbReference type="NCBI Taxonomy" id="2045106"/>
    <lineage>
        <taxon>Bacteria</taxon>
        <taxon>Pseudomonadati</taxon>
        <taxon>Bacteroidota</taxon>
        <taxon>Sphingobacteriia</taxon>
        <taxon>Sphingobacteriales</taxon>
        <taxon>Sphingobacteriaceae</taxon>
        <taxon>Parapedobacter</taxon>
    </lineage>
</organism>
<dbReference type="InterPro" id="IPR012341">
    <property type="entry name" value="6hp_glycosidase-like_sf"/>
</dbReference>
<dbReference type="Pfam" id="PF17390">
    <property type="entry name" value="Bac_rhamnosid_C"/>
    <property type="match status" value="1"/>
</dbReference>
<accession>A0ABQ1MIG9</accession>
<dbReference type="Gene3D" id="1.50.10.10">
    <property type="match status" value="1"/>
</dbReference>
<keyword evidence="4" id="KW-1185">Reference proteome</keyword>
<evidence type="ECO:0000313" key="3">
    <source>
        <dbReference type="EMBL" id="GGC39536.1"/>
    </source>
</evidence>
<feature type="domain" description="Alpha-L-rhamnosidase C-terminal" evidence="2">
    <location>
        <begin position="518"/>
        <end position="584"/>
    </location>
</feature>
<reference evidence="4" key="1">
    <citation type="journal article" date="2019" name="Int. J. Syst. Evol. Microbiol.">
        <title>The Global Catalogue of Microorganisms (GCM) 10K type strain sequencing project: providing services to taxonomists for standard genome sequencing and annotation.</title>
        <authorList>
            <consortium name="The Broad Institute Genomics Platform"/>
            <consortium name="The Broad Institute Genome Sequencing Center for Infectious Disease"/>
            <person name="Wu L."/>
            <person name="Ma J."/>
        </authorList>
    </citation>
    <scope>NUCLEOTIDE SEQUENCE [LARGE SCALE GENOMIC DNA]</scope>
    <source>
        <strain evidence="4">CGMCC 1.15342</strain>
    </source>
</reference>
<evidence type="ECO:0000256" key="1">
    <source>
        <dbReference type="SAM" id="MobiDB-lite"/>
    </source>
</evidence>